<dbReference type="Proteomes" id="UP000617628">
    <property type="component" value="Unassembled WGS sequence"/>
</dbReference>
<reference evidence="1" key="1">
    <citation type="submission" date="2021-01" db="EMBL/GenBank/DDBJ databases">
        <title>Modified the classification status of verrucomicrobia.</title>
        <authorList>
            <person name="Feng X."/>
        </authorList>
    </citation>
    <scope>NUCLEOTIDE SEQUENCE</scope>
    <source>
        <strain evidence="1">KCTC 13126</strain>
    </source>
</reference>
<dbReference type="EMBL" id="JAENIL010000084">
    <property type="protein sequence ID" value="MBK1880368.1"/>
    <property type="molecule type" value="Genomic_DNA"/>
</dbReference>
<proteinExistence type="predicted"/>
<sequence length="96" mass="10657">MPLRTGIGPANAKAGVFPSDMEGYMSEKQFEGEIYGNAVWDWQGPYNGIYGLSVSGDRLLQGTMRELDEVLDDGDLSSGDFQRLNGSHYTWIFEEA</sequence>
<name>A0A934S7K9_9BACT</name>
<evidence type="ECO:0000313" key="2">
    <source>
        <dbReference type="Proteomes" id="UP000617628"/>
    </source>
</evidence>
<accession>A0A934S7K9</accession>
<gene>
    <name evidence="1" type="ORF">JIN87_26015</name>
</gene>
<keyword evidence="2" id="KW-1185">Reference proteome</keyword>
<protein>
    <submittedName>
        <fullName evidence="1">Uncharacterized protein</fullName>
    </submittedName>
</protein>
<organism evidence="1 2">
    <name type="scientific">Pelagicoccus mobilis</name>
    <dbReference type="NCBI Taxonomy" id="415221"/>
    <lineage>
        <taxon>Bacteria</taxon>
        <taxon>Pseudomonadati</taxon>
        <taxon>Verrucomicrobiota</taxon>
        <taxon>Opitutia</taxon>
        <taxon>Puniceicoccales</taxon>
        <taxon>Pelagicoccaceae</taxon>
        <taxon>Pelagicoccus</taxon>
    </lineage>
</organism>
<evidence type="ECO:0000313" key="1">
    <source>
        <dbReference type="EMBL" id="MBK1880368.1"/>
    </source>
</evidence>
<comment type="caution">
    <text evidence="1">The sequence shown here is derived from an EMBL/GenBank/DDBJ whole genome shotgun (WGS) entry which is preliminary data.</text>
</comment>
<dbReference type="AlphaFoldDB" id="A0A934S7K9"/>
<dbReference type="RefSeq" id="WP_200359283.1">
    <property type="nucleotide sequence ID" value="NZ_JAENIL010000084.1"/>
</dbReference>